<keyword evidence="3" id="KW-1185">Reference proteome</keyword>
<gene>
    <name evidence="2" type="ORF">R3P38DRAFT_3073296</name>
</gene>
<feature type="compositionally biased region" description="Basic and acidic residues" evidence="1">
    <location>
        <begin position="66"/>
        <end position="82"/>
    </location>
</feature>
<comment type="caution">
    <text evidence="2">The sequence shown here is derived from an EMBL/GenBank/DDBJ whole genome shotgun (WGS) entry which is preliminary data.</text>
</comment>
<dbReference type="EMBL" id="JAWWNJ010000100">
    <property type="protein sequence ID" value="KAK6995915.1"/>
    <property type="molecule type" value="Genomic_DNA"/>
</dbReference>
<evidence type="ECO:0000313" key="2">
    <source>
        <dbReference type="EMBL" id="KAK6995915.1"/>
    </source>
</evidence>
<evidence type="ECO:0000313" key="3">
    <source>
        <dbReference type="Proteomes" id="UP001362999"/>
    </source>
</evidence>
<feature type="compositionally biased region" description="Polar residues" evidence="1">
    <location>
        <begin position="191"/>
        <end position="210"/>
    </location>
</feature>
<feature type="region of interest" description="Disordered" evidence="1">
    <location>
        <begin position="1"/>
        <end position="210"/>
    </location>
</feature>
<proteinExistence type="predicted"/>
<dbReference type="Proteomes" id="UP001362999">
    <property type="component" value="Unassembled WGS sequence"/>
</dbReference>
<evidence type="ECO:0000256" key="1">
    <source>
        <dbReference type="SAM" id="MobiDB-lite"/>
    </source>
</evidence>
<name>A0AAV9ZXT8_9AGAR</name>
<organism evidence="2 3">
    <name type="scientific">Favolaschia claudopus</name>
    <dbReference type="NCBI Taxonomy" id="2862362"/>
    <lineage>
        <taxon>Eukaryota</taxon>
        <taxon>Fungi</taxon>
        <taxon>Dikarya</taxon>
        <taxon>Basidiomycota</taxon>
        <taxon>Agaricomycotina</taxon>
        <taxon>Agaricomycetes</taxon>
        <taxon>Agaricomycetidae</taxon>
        <taxon>Agaricales</taxon>
        <taxon>Marasmiineae</taxon>
        <taxon>Mycenaceae</taxon>
        <taxon>Favolaschia</taxon>
    </lineage>
</organism>
<sequence>MSRSDSDSANEQRPSAQGLRTDPPVDSSKPPLAQGMDDSQATEKGNLNSNAAGDSTSTPDAAKNLSKSDPDSANGKAKDKSTPDPSTQPVIDSKKPSLAQGMEDSKAADSAGQGTPDAGLNTQPVDDPSKPSLTQGMEDSKAADGAGQSTPDAAKDVAKSDLNSANEKEKDKSTTQPSTAQPIDLSGAPPVSSSDMKVRQISSSYKLYVG</sequence>
<protein>
    <submittedName>
        <fullName evidence="2">Uncharacterized protein</fullName>
    </submittedName>
</protein>
<feature type="compositionally biased region" description="Polar residues" evidence="1">
    <location>
        <begin position="37"/>
        <end position="59"/>
    </location>
</feature>
<dbReference type="AlphaFoldDB" id="A0AAV9ZXT8"/>
<accession>A0AAV9ZXT8</accession>
<reference evidence="2 3" key="1">
    <citation type="journal article" date="2024" name="J Genomics">
        <title>Draft genome sequencing and assembly of Favolaschia claudopus CIRM-BRFM 2984 isolated from oak limbs.</title>
        <authorList>
            <person name="Navarro D."/>
            <person name="Drula E."/>
            <person name="Chaduli D."/>
            <person name="Cazenave R."/>
            <person name="Ahrendt S."/>
            <person name="Wang J."/>
            <person name="Lipzen A."/>
            <person name="Daum C."/>
            <person name="Barry K."/>
            <person name="Grigoriev I.V."/>
            <person name="Favel A."/>
            <person name="Rosso M.N."/>
            <person name="Martin F."/>
        </authorList>
    </citation>
    <scope>NUCLEOTIDE SEQUENCE [LARGE SCALE GENOMIC DNA]</scope>
    <source>
        <strain evidence="2 3">CIRM-BRFM 2984</strain>
    </source>
</reference>